<evidence type="ECO:0000313" key="2">
    <source>
        <dbReference type="EMBL" id="RKG70695.1"/>
    </source>
</evidence>
<feature type="transmembrane region" description="Helical" evidence="1">
    <location>
        <begin position="80"/>
        <end position="101"/>
    </location>
</feature>
<dbReference type="Proteomes" id="UP000268094">
    <property type="component" value="Unassembled WGS sequence"/>
</dbReference>
<reference evidence="3" key="1">
    <citation type="submission" date="2018-09" db="EMBL/GenBank/DDBJ databases">
        <authorList>
            <person name="Livingstone P.G."/>
            <person name="Whitworth D.E."/>
        </authorList>
    </citation>
    <scope>NUCLEOTIDE SEQUENCE [LARGE SCALE GENOMIC DNA]</scope>
    <source>
        <strain evidence="3">CA054A</strain>
    </source>
</reference>
<dbReference type="EMBL" id="RAVZ01000535">
    <property type="protein sequence ID" value="RKG70695.1"/>
    <property type="molecule type" value="Genomic_DNA"/>
</dbReference>
<feature type="transmembrane region" description="Helical" evidence="1">
    <location>
        <begin position="122"/>
        <end position="145"/>
    </location>
</feature>
<feature type="transmembrane region" description="Helical" evidence="1">
    <location>
        <begin position="48"/>
        <end position="68"/>
    </location>
</feature>
<evidence type="ECO:0000313" key="3">
    <source>
        <dbReference type="Proteomes" id="UP000268094"/>
    </source>
</evidence>
<organism evidence="2 3">
    <name type="scientific">Corallococcus terminator</name>
    <dbReference type="NCBI Taxonomy" id="2316733"/>
    <lineage>
        <taxon>Bacteria</taxon>
        <taxon>Pseudomonadati</taxon>
        <taxon>Myxococcota</taxon>
        <taxon>Myxococcia</taxon>
        <taxon>Myxococcales</taxon>
        <taxon>Cystobacterineae</taxon>
        <taxon>Myxococcaceae</taxon>
        <taxon>Corallococcus</taxon>
    </lineage>
</organism>
<keyword evidence="3" id="KW-1185">Reference proteome</keyword>
<keyword evidence="1" id="KW-0812">Transmembrane</keyword>
<keyword evidence="1" id="KW-0472">Membrane</keyword>
<evidence type="ECO:0000256" key="1">
    <source>
        <dbReference type="SAM" id="Phobius"/>
    </source>
</evidence>
<dbReference type="AlphaFoldDB" id="A0A3A8HJ37"/>
<proteinExistence type="predicted"/>
<comment type="caution">
    <text evidence="2">The sequence shown here is derived from an EMBL/GenBank/DDBJ whole genome shotgun (WGS) entry which is preliminary data.</text>
</comment>
<keyword evidence="1" id="KW-1133">Transmembrane helix</keyword>
<protein>
    <submittedName>
        <fullName evidence="2">Uncharacterized protein</fullName>
    </submittedName>
</protein>
<sequence>MAAVALCTRCGGFLCGACTEVLEEAAYCEPCAERRWQDTRPWREGRGLLVANVLGLLFLSAPLVQLSWTLELGRLSGVEAMLMLLGWTLVAGGGGVAFSTWKLSRHTRERALRRWVGQARALRVLSALILLCLAFWVVIAVRVLVFRQGL</sequence>
<accession>A0A3A8HJ37</accession>
<name>A0A3A8HJ37_9BACT</name>
<gene>
    <name evidence="2" type="ORF">D7V88_39600</name>
</gene>